<dbReference type="AlphaFoldDB" id="A0A2V2B6S6"/>
<comment type="caution">
    <text evidence="1">The sequence shown here is derived from an EMBL/GenBank/DDBJ whole genome shotgun (WGS) entry which is preliminary data.</text>
</comment>
<evidence type="ECO:0000313" key="1">
    <source>
        <dbReference type="EMBL" id="PWK94281.1"/>
    </source>
</evidence>
<dbReference type="RefSeq" id="WP_109718085.1">
    <property type="nucleotide sequence ID" value="NZ_QGHF01000011.1"/>
</dbReference>
<dbReference type="Proteomes" id="UP000245981">
    <property type="component" value="Unassembled WGS sequence"/>
</dbReference>
<reference evidence="1 2" key="1">
    <citation type="submission" date="2018-05" db="EMBL/GenBank/DDBJ databases">
        <title>Genomic Encyclopedia of Type Strains, Phase IV (KMG-V): Genome sequencing to study the core and pangenomes of soil and plant-associated prokaryotes.</title>
        <authorList>
            <person name="Whitman W."/>
        </authorList>
    </citation>
    <scope>NUCLEOTIDE SEQUENCE [LARGE SCALE GENOMIC DNA]</scope>
    <source>
        <strain evidence="1 2">PNA 200-10</strain>
    </source>
</reference>
<organism evidence="1 2">
    <name type="scientific">Pantoea allii</name>
    <dbReference type="NCBI Taxonomy" id="574096"/>
    <lineage>
        <taxon>Bacteria</taxon>
        <taxon>Pseudomonadati</taxon>
        <taxon>Pseudomonadota</taxon>
        <taxon>Gammaproteobacteria</taxon>
        <taxon>Enterobacterales</taxon>
        <taxon>Erwiniaceae</taxon>
        <taxon>Pantoea</taxon>
    </lineage>
</organism>
<evidence type="ECO:0000313" key="2">
    <source>
        <dbReference type="Proteomes" id="UP000245981"/>
    </source>
</evidence>
<dbReference type="EMBL" id="QGHF01000011">
    <property type="protein sequence ID" value="PWK94281.1"/>
    <property type="molecule type" value="Genomic_DNA"/>
</dbReference>
<gene>
    <name evidence="1" type="ORF">C7431_11116</name>
</gene>
<proteinExistence type="predicted"/>
<protein>
    <submittedName>
        <fullName evidence="1">Uncharacterized protein</fullName>
    </submittedName>
</protein>
<sequence>MNIDAEQIKKIRRHRAKLAASGELAQPRLLSEGINFAEAVEKLKQTKTEPDANASPRKKRAVII</sequence>
<accession>A0A2V2B6S6</accession>
<name>A0A2V2B6S6_9GAMM</name>